<gene>
    <name evidence="2" type="ORF">POM88_033105</name>
</gene>
<dbReference type="EMBL" id="JAUIZM010000007">
    <property type="protein sequence ID" value="KAK1376912.1"/>
    <property type="molecule type" value="Genomic_DNA"/>
</dbReference>
<accession>A0AAD8I0L0</accession>
<dbReference type="AlphaFoldDB" id="A0AAD8I0L0"/>
<feature type="region of interest" description="Disordered" evidence="1">
    <location>
        <begin position="169"/>
        <end position="189"/>
    </location>
</feature>
<reference evidence="2" key="1">
    <citation type="submission" date="2023-02" db="EMBL/GenBank/DDBJ databases">
        <title>Genome of toxic invasive species Heracleum sosnowskyi carries increased number of genes despite the absence of recent whole-genome duplications.</title>
        <authorList>
            <person name="Schelkunov M."/>
            <person name="Shtratnikova V."/>
            <person name="Makarenko M."/>
            <person name="Klepikova A."/>
            <person name="Omelchenko D."/>
            <person name="Novikova G."/>
            <person name="Obukhova E."/>
            <person name="Bogdanov V."/>
            <person name="Penin A."/>
            <person name="Logacheva M."/>
        </authorList>
    </citation>
    <scope>NUCLEOTIDE SEQUENCE</scope>
    <source>
        <strain evidence="2">Hsosn_3</strain>
        <tissue evidence="2">Leaf</tissue>
    </source>
</reference>
<reference evidence="2" key="2">
    <citation type="submission" date="2023-05" db="EMBL/GenBank/DDBJ databases">
        <authorList>
            <person name="Schelkunov M.I."/>
        </authorList>
    </citation>
    <scope>NUCLEOTIDE SEQUENCE</scope>
    <source>
        <strain evidence="2">Hsosn_3</strain>
        <tissue evidence="2">Leaf</tissue>
    </source>
</reference>
<name>A0AAD8I0L0_9APIA</name>
<evidence type="ECO:0000313" key="2">
    <source>
        <dbReference type="EMBL" id="KAK1376912.1"/>
    </source>
</evidence>
<dbReference type="Proteomes" id="UP001237642">
    <property type="component" value="Unassembled WGS sequence"/>
</dbReference>
<comment type="caution">
    <text evidence="2">The sequence shown here is derived from an EMBL/GenBank/DDBJ whole genome shotgun (WGS) entry which is preliminary data.</text>
</comment>
<protein>
    <submittedName>
        <fullName evidence="2">Uncharacterized protein</fullName>
    </submittedName>
</protein>
<evidence type="ECO:0000256" key="1">
    <source>
        <dbReference type="SAM" id="MobiDB-lite"/>
    </source>
</evidence>
<proteinExistence type="predicted"/>
<keyword evidence="3" id="KW-1185">Reference proteome</keyword>
<sequence>MDSYDYHSSPKVFDTIEWGLRQMWEGEISDFPDIKKEIVEFGKNWFNPRDACALRERVKPIIEEEFNRSHVVSENNNRRRQRQKMDVCKEGPTVESNAVQGKEECVECVPVVESNAPQREVVCAEHVAKKIGLFLKRKRLDEHHEGDVVKERGCPTYTEMSTALTRTPQTMDENRNEGNDQGHNASTEMPTALTRTPQTVDENRYDQGLHSCIVTVRRGTRRCRKEVDYREQDMRKKVDPKFILED</sequence>
<evidence type="ECO:0000313" key="3">
    <source>
        <dbReference type="Proteomes" id="UP001237642"/>
    </source>
</evidence>
<organism evidence="2 3">
    <name type="scientific">Heracleum sosnowskyi</name>
    <dbReference type="NCBI Taxonomy" id="360622"/>
    <lineage>
        <taxon>Eukaryota</taxon>
        <taxon>Viridiplantae</taxon>
        <taxon>Streptophyta</taxon>
        <taxon>Embryophyta</taxon>
        <taxon>Tracheophyta</taxon>
        <taxon>Spermatophyta</taxon>
        <taxon>Magnoliopsida</taxon>
        <taxon>eudicotyledons</taxon>
        <taxon>Gunneridae</taxon>
        <taxon>Pentapetalae</taxon>
        <taxon>asterids</taxon>
        <taxon>campanulids</taxon>
        <taxon>Apiales</taxon>
        <taxon>Apiaceae</taxon>
        <taxon>Apioideae</taxon>
        <taxon>apioid superclade</taxon>
        <taxon>Tordylieae</taxon>
        <taxon>Tordyliinae</taxon>
        <taxon>Heracleum</taxon>
    </lineage>
</organism>